<dbReference type="GO" id="GO:0006950">
    <property type="term" value="P:response to stress"/>
    <property type="evidence" value="ECO:0007669"/>
    <property type="project" value="TreeGrafter"/>
</dbReference>
<dbReference type="InterPro" id="IPR036390">
    <property type="entry name" value="WH_DNA-bd_sf"/>
</dbReference>
<organism evidence="2 3">
    <name type="scientific">Rathayibacter oskolensis</name>
    <dbReference type="NCBI Taxonomy" id="1891671"/>
    <lineage>
        <taxon>Bacteria</taxon>
        <taxon>Bacillati</taxon>
        <taxon>Actinomycetota</taxon>
        <taxon>Actinomycetes</taxon>
        <taxon>Micrococcales</taxon>
        <taxon>Microbacteriaceae</taxon>
        <taxon>Rathayibacter</taxon>
    </lineage>
</organism>
<evidence type="ECO:0000313" key="2">
    <source>
        <dbReference type="EMBL" id="SMH44237.1"/>
    </source>
</evidence>
<dbReference type="Pfam" id="PF12802">
    <property type="entry name" value="MarR_2"/>
    <property type="match status" value="1"/>
</dbReference>
<dbReference type="Proteomes" id="UP000193711">
    <property type="component" value="Unassembled WGS sequence"/>
</dbReference>
<dbReference type="Gene3D" id="1.10.10.10">
    <property type="entry name" value="Winged helix-like DNA-binding domain superfamily/Winged helix DNA-binding domain"/>
    <property type="match status" value="1"/>
</dbReference>
<feature type="domain" description="HTH marR-type" evidence="1">
    <location>
        <begin position="22"/>
        <end position="158"/>
    </location>
</feature>
<dbReference type="PANTHER" id="PTHR33164:SF99">
    <property type="entry name" value="MARR FAMILY REGULATORY PROTEIN"/>
    <property type="match status" value="1"/>
</dbReference>
<accession>A0A1X7P0T0</accession>
<proteinExistence type="predicted"/>
<dbReference type="PROSITE" id="PS50995">
    <property type="entry name" value="HTH_MARR_2"/>
    <property type="match status" value="1"/>
</dbReference>
<dbReference type="RefSeq" id="WP_244274885.1">
    <property type="nucleotide sequence ID" value="NZ_FXBM01000002.1"/>
</dbReference>
<dbReference type="AlphaFoldDB" id="A0A1X7P0T0"/>
<dbReference type="EMBL" id="FXBM01000002">
    <property type="protein sequence ID" value="SMH44237.1"/>
    <property type="molecule type" value="Genomic_DNA"/>
</dbReference>
<dbReference type="STRING" id="1891671.SAMN06295885_2324"/>
<reference evidence="3" key="1">
    <citation type="submission" date="2017-04" db="EMBL/GenBank/DDBJ databases">
        <authorList>
            <person name="Varghese N."/>
            <person name="Submissions S."/>
        </authorList>
    </citation>
    <scope>NUCLEOTIDE SEQUENCE [LARGE SCALE GENOMIC DNA]</scope>
    <source>
        <strain evidence="3">VKM Ac-2121</strain>
    </source>
</reference>
<dbReference type="PANTHER" id="PTHR33164">
    <property type="entry name" value="TRANSCRIPTIONAL REGULATOR, MARR FAMILY"/>
    <property type="match status" value="1"/>
</dbReference>
<name>A0A1X7P0T0_9MICO</name>
<protein>
    <submittedName>
        <fullName evidence="2">Transcriptional regulator, MarR family</fullName>
    </submittedName>
</protein>
<dbReference type="GO" id="GO:0003700">
    <property type="term" value="F:DNA-binding transcription factor activity"/>
    <property type="evidence" value="ECO:0007669"/>
    <property type="project" value="InterPro"/>
</dbReference>
<dbReference type="SMART" id="SM00347">
    <property type="entry name" value="HTH_MARR"/>
    <property type="match status" value="1"/>
</dbReference>
<dbReference type="InterPro" id="IPR036388">
    <property type="entry name" value="WH-like_DNA-bd_sf"/>
</dbReference>
<evidence type="ECO:0000313" key="3">
    <source>
        <dbReference type="Proteomes" id="UP000193711"/>
    </source>
</evidence>
<dbReference type="SUPFAM" id="SSF46785">
    <property type="entry name" value="Winged helix' DNA-binding domain"/>
    <property type="match status" value="1"/>
</dbReference>
<dbReference type="InterPro" id="IPR039422">
    <property type="entry name" value="MarR/SlyA-like"/>
</dbReference>
<keyword evidence="3" id="KW-1185">Reference proteome</keyword>
<gene>
    <name evidence="2" type="ORF">SAMN06295885_2324</name>
</gene>
<sequence length="173" mass="19560">MSTEQQGGPPAGSPYTMMTDDQVRAWYAYMKVQLRLRYEMNRQLQADSDLSLADYDVLVALTSEPSGVMRMAALATRLGWERSRTSHHVRRMQRRSLVATATASDDRRATDVSLTPGGWRALREATPSHVELVRTLVLDALDPDDLARLADIMERVYERVIEHGTLPRPVDHP</sequence>
<dbReference type="InterPro" id="IPR000835">
    <property type="entry name" value="HTH_MarR-typ"/>
</dbReference>
<evidence type="ECO:0000259" key="1">
    <source>
        <dbReference type="PROSITE" id="PS50995"/>
    </source>
</evidence>